<dbReference type="SUPFAM" id="SSF48403">
    <property type="entry name" value="Ankyrin repeat"/>
    <property type="match status" value="1"/>
</dbReference>
<dbReference type="STRING" id="1336337.A0A3N4JJX8"/>
<dbReference type="SMART" id="SM00248">
    <property type="entry name" value="ANK"/>
    <property type="match status" value="4"/>
</dbReference>
<feature type="repeat" description="ANK" evidence="3">
    <location>
        <begin position="131"/>
        <end position="153"/>
    </location>
</feature>
<keyword evidence="5" id="KW-1185">Reference proteome</keyword>
<protein>
    <submittedName>
        <fullName evidence="4">Ankyrin</fullName>
    </submittedName>
</protein>
<accession>A0A3N4JJX8</accession>
<evidence type="ECO:0000313" key="5">
    <source>
        <dbReference type="Proteomes" id="UP000276215"/>
    </source>
</evidence>
<dbReference type="PROSITE" id="PS50297">
    <property type="entry name" value="ANK_REP_REGION"/>
    <property type="match status" value="1"/>
</dbReference>
<dbReference type="InterPro" id="IPR002110">
    <property type="entry name" value="Ankyrin_rpt"/>
</dbReference>
<reference evidence="4 5" key="1">
    <citation type="journal article" date="2018" name="Nat. Ecol. Evol.">
        <title>Pezizomycetes genomes reveal the molecular basis of ectomycorrhizal truffle lifestyle.</title>
        <authorList>
            <person name="Murat C."/>
            <person name="Payen T."/>
            <person name="Noel B."/>
            <person name="Kuo A."/>
            <person name="Morin E."/>
            <person name="Chen J."/>
            <person name="Kohler A."/>
            <person name="Krizsan K."/>
            <person name="Balestrini R."/>
            <person name="Da Silva C."/>
            <person name="Montanini B."/>
            <person name="Hainaut M."/>
            <person name="Levati E."/>
            <person name="Barry K.W."/>
            <person name="Belfiori B."/>
            <person name="Cichocki N."/>
            <person name="Clum A."/>
            <person name="Dockter R.B."/>
            <person name="Fauchery L."/>
            <person name="Guy J."/>
            <person name="Iotti M."/>
            <person name="Le Tacon F."/>
            <person name="Lindquist E.A."/>
            <person name="Lipzen A."/>
            <person name="Malagnac F."/>
            <person name="Mello A."/>
            <person name="Molinier V."/>
            <person name="Miyauchi S."/>
            <person name="Poulain J."/>
            <person name="Riccioni C."/>
            <person name="Rubini A."/>
            <person name="Sitrit Y."/>
            <person name="Splivallo R."/>
            <person name="Traeger S."/>
            <person name="Wang M."/>
            <person name="Zifcakova L."/>
            <person name="Wipf D."/>
            <person name="Zambonelli A."/>
            <person name="Paolocci F."/>
            <person name="Nowrousian M."/>
            <person name="Ottonello S."/>
            <person name="Baldrian P."/>
            <person name="Spatafora J.W."/>
            <person name="Henrissat B."/>
            <person name="Nagy L.G."/>
            <person name="Aury J.M."/>
            <person name="Wincker P."/>
            <person name="Grigoriev I.V."/>
            <person name="Bonfante P."/>
            <person name="Martin F.M."/>
        </authorList>
    </citation>
    <scope>NUCLEOTIDE SEQUENCE [LARGE SCALE GENOMIC DNA]</scope>
    <source>
        <strain evidence="4 5">120613-1</strain>
    </source>
</reference>
<gene>
    <name evidence="4" type="ORF">L873DRAFT_1771748</name>
</gene>
<organism evidence="4 5">
    <name type="scientific">Choiromyces venosus 120613-1</name>
    <dbReference type="NCBI Taxonomy" id="1336337"/>
    <lineage>
        <taxon>Eukaryota</taxon>
        <taxon>Fungi</taxon>
        <taxon>Dikarya</taxon>
        <taxon>Ascomycota</taxon>
        <taxon>Pezizomycotina</taxon>
        <taxon>Pezizomycetes</taxon>
        <taxon>Pezizales</taxon>
        <taxon>Tuberaceae</taxon>
        <taxon>Choiromyces</taxon>
    </lineage>
</organism>
<dbReference type="Pfam" id="PF12796">
    <property type="entry name" value="Ank_2"/>
    <property type="match status" value="2"/>
</dbReference>
<dbReference type="PANTHER" id="PTHR24198">
    <property type="entry name" value="ANKYRIN REPEAT AND PROTEIN KINASE DOMAIN-CONTAINING PROTEIN"/>
    <property type="match status" value="1"/>
</dbReference>
<dbReference type="Proteomes" id="UP000276215">
    <property type="component" value="Unassembled WGS sequence"/>
</dbReference>
<keyword evidence="1" id="KW-0677">Repeat</keyword>
<evidence type="ECO:0000256" key="2">
    <source>
        <dbReference type="ARBA" id="ARBA00023043"/>
    </source>
</evidence>
<evidence type="ECO:0000313" key="4">
    <source>
        <dbReference type="EMBL" id="RPA97298.1"/>
    </source>
</evidence>
<dbReference type="EMBL" id="ML120406">
    <property type="protein sequence ID" value="RPA97298.1"/>
    <property type="molecule type" value="Genomic_DNA"/>
</dbReference>
<evidence type="ECO:0000256" key="1">
    <source>
        <dbReference type="ARBA" id="ARBA00022737"/>
    </source>
</evidence>
<name>A0A3N4JJX8_9PEZI</name>
<dbReference type="InterPro" id="IPR036770">
    <property type="entry name" value="Ankyrin_rpt-contain_sf"/>
</dbReference>
<keyword evidence="2 3" id="KW-0040">ANK repeat</keyword>
<sequence length="193" mass="21064">MHYAIELGYRNLVRALLSNDKTDVNWKADLTGTPLGLAIDMGDETLVQPLLDDPRVIADKHGSFMRATPLHQAVKQRQAWAVRALLSDDRIDVNAGGRDGWTALHIAADSCESAEILLSDPRVDVNSRKHDGGTPLHVAALFNQLKVVRLLLSQDGIRPDIENNAGDSVRGFSEKGRYVDGINEAILAHGLSV</sequence>
<dbReference type="PANTHER" id="PTHR24198:SF165">
    <property type="entry name" value="ANKYRIN REPEAT-CONTAINING PROTEIN-RELATED"/>
    <property type="match status" value="1"/>
</dbReference>
<evidence type="ECO:0000256" key="3">
    <source>
        <dbReference type="PROSITE-ProRule" id="PRU00023"/>
    </source>
</evidence>
<dbReference type="AlphaFoldDB" id="A0A3N4JJX8"/>
<dbReference type="PROSITE" id="PS50088">
    <property type="entry name" value="ANK_REPEAT"/>
    <property type="match status" value="1"/>
</dbReference>
<proteinExistence type="predicted"/>
<dbReference type="Gene3D" id="1.25.40.20">
    <property type="entry name" value="Ankyrin repeat-containing domain"/>
    <property type="match status" value="1"/>
</dbReference>
<dbReference type="OrthoDB" id="341259at2759"/>